<sequence>MSTTEGTPRIEKSNANPLLGTTSGASPLAPVSLSISRSTGNGSQTIDLQAGGDSRFPPPPTPGFSPSKNGGLPHERGALGAPHFNLLNMLPVGNAPSVVDQWGRLVTPYATPPFINAGHLTTYTTGSFPTTFPSGIPTNFLSVIPTTFPSGVPAAFPLTLPITFPSGVLAAFPSAIPTTFPSGVPTAFPSVIPTTFPSGVPAAFSSAIPTTFPSGVPATFSSTIPIAFPSTIPGTAFPPHATSFALPLTTARTHEDDRGSLVIYQGGGHHVIVGANVFRTTTGIPRQGHLERETTGLPRTNVIEKIKDMQEEMRRIRQHMGVGAPDSPRGVPFGLRILVDDLPNNFHARNVSEYDGSSDPTEHLWKFENSALLHQYSDGVKCRVFLTTLTWGPQQWFNQLAPNSTHSFKELSSLFLHQFASSKKYQKTPLSLFIMHQGVKEPLRGYIQRFNDVALEVPSASAEVLSNAFAQGLNDGEFFRSFAKNPPISLNNLLTRAEKYHPTIYIQIKENCN</sequence>
<reference evidence="3" key="1">
    <citation type="submission" date="2019-10" db="EMBL/GenBank/DDBJ databases">
        <authorList>
            <person name="Zhang R."/>
            <person name="Pan Y."/>
            <person name="Wang J."/>
            <person name="Ma R."/>
            <person name="Yu S."/>
        </authorList>
    </citation>
    <scope>NUCLEOTIDE SEQUENCE</scope>
    <source>
        <strain evidence="3">LA-IB0</strain>
        <tissue evidence="3">Leaf</tissue>
    </source>
</reference>
<dbReference type="PANTHER" id="PTHR33223:SF10">
    <property type="entry name" value="AMINOTRANSFERASE-LIKE PLANT MOBILE DOMAIN-CONTAINING PROTEIN"/>
    <property type="match status" value="1"/>
</dbReference>
<comment type="caution">
    <text evidence="3">The sequence shown here is derived from an EMBL/GenBank/DDBJ whole genome shotgun (WGS) entry which is preliminary data.</text>
</comment>
<protein>
    <recommendedName>
        <fullName evidence="2">Retrotransposon gag domain-containing protein</fullName>
    </recommendedName>
</protein>
<feature type="compositionally biased region" description="Polar residues" evidence="1">
    <location>
        <begin position="13"/>
        <end position="25"/>
    </location>
</feature>
<evidence type="ECO:0000313" key="4">
    <source>
        <dbReference type="Proteomes" id="UP000826271"/>
    </source>
</evidence>
<accession>A0AAV6Y5M6</accession>
<proteinExistence type="predicted"/>
<gene>
    <name evidence="3" type="ORF">BUALT_Bualt02G0035300</name>
</gene>
<dbReference type="InterPro" id="IPR005162">
    <property type="entry name" value="Retrotrans_gag_dom"/>
</dbReference>
<feature type="compositionally biased region" description="Polar residues" evidence="1">
    <location>
        <begin position="33"/>
        <end position="47"/>
    </location>
</feature>
<dbReference type="PANTHER" id="PTHR33223">
    <property type="entry name" value="CCHC-TYPE DOMAIN-CONTAINING PROTEIN"/>
    <property type="match status" value="1"/>
</dbReference>
<dbReference type="AlphaFoldDB" id="A0AAV6Y5M6"/>
<evidence type="ECO:0000313" key="3">
    <source>
        <dbReference type="EMBL" id="KAG8387572.1"/>
    </source>
</evidence>
<evidence type="ECO:0000256" key="1">
    <source>
        <dbReference type="SAM" id="MobiDB-lite"/>
    </source>
</evidence>
<feature type="region of interest" description="Disordered" evidence="1">
    <location>
        <begin position="1"/>
        <end position="77"/>
    </location>
</feature>
<name>A0AAV6Y5M6_9LAMI</name>
<dbReference type="Pfam" id="PF03732">
    <property type="entry name" value="Retrotrans_gag"/>
    <property type="match status" value="1"/>
</dbReference>
<organism evidence="3 4">
    <name type="scientific">Buddleja alternifolia</name>
    <dbReference type="NCBI Taxonomy" id="168488"/>
    <lineage>
        <taxon>Eukaryota</taxon>
        <taxon>Viridiplantae</taxon>
        <taxon>Streptophyta</taxon>
        <taxon>Embryophyta</taxon>
        <taxon>Tracheophyta</taxon>
        <taxon>Spermatophyta</taxon>
        <taxon>Magnoliopsida</taxon>
        <taxon>eudicotyledons</taxon>
        <taxon>Gunneridae</taxon>
        <taxon>Pentapetalae</taxon>
        <taxon>asterids</taxon>
        <taxon>lamiids</taxon>
        <taxon>Lamiales</taxon>
        <taxon>Scrophulariaceae</taxon>
        <taxon>Buddlejeae</taxon>
        <taxon>Buddleja</taxon>
    </lineage>
</organism>
<keyword evidence="4" id="KW-1185">Reference proteome</keyword>
<feature type="domain" description="Retrotransposon gag" evidence="2">
    <location>
        <begin position="392"/>
        <end position="475"/>
    </location>
</feature>
<evidence type="ECO:0000259" key="2">
    <source>
        <dbReference type="Pfam" id="PF03732"/>
    </source>
</evidence>
<dbReference type="Proteomes" id="UP000826271">
    <property type="component" value="Unassembled WGS sequence"/>
</dbReference>
<dbReference type="EMBL" id="WHWC01000002">
    <property type="protein sequence ID" value="KAG8387572.1"/>
    <property type="molecule type" value="Genomic_DNA"/>
</dbReference>